<evidence type="ECO:0000313" key="1">
    <source>
        <dbReference type="EMBL" id="TFK67686.1"/>
    </source>
</evidence>
<proteinExistence type="predicted"/>
<protein>
    <submittedName>
        <fullName evidence="1">Uncharacterized protein</fullName>
    </submittedName>
</protein>
<keyword evidence="2" id="KW-1185">Reference proteome</keyword>
<accession>A0ACD3APM9</accession>
<dbReference type="EMBL" id="ML208370">
    <property type="protein sequence ID" value="TFK67686.1"/>
    <property type="molecule type" value="Genomic_DNA"/>
</dbReference>
<name>A0ACD3APM9_9AGAR</name>
<reference evidence="1 2" key="1">
    <citation type="journal article" date="2019" name="Nat. Ecol. Evol.">
        <title>Megaphylogeny resolves global patterns of mushroom evolution.</title>
        <authorList>
            <person name="Varga T."/>
            <person name="Krizsan K."/>
            <person name="Foldi C."/>
            <person name="Dima B."/>
            <person name="Sanchez-Garcia M."/>
            <person name="Sanchez-Ramirez S."/>
            <person name="Szollosi G.J."/>
            <person name="Szarkandi J.G."/>
            <person name="Papp V."/>
            <person name="Albert L."/>
            <person name="Andreopoulos W."/>
            <person name="Angelini C."/>
            <person name="Antonin V."/>
            <person name="Barry K.W."/>
            <person name="Bougher N.L."/>
            <person name="Buchanan P."/>
            <person name="Buyck B."/>
            <person name="Bense V."/>
            <person name="Catcheside P."/>
            <person name="Chovatia M."/>
            <person name="Cooper J."/>
            <person name="Damon W."/>
            <person name="Desjardin D."/>
            <person name="Finy P."/>
            <person name="Geml J."/>
            <person name="Haridas S."/>
            <person name="Hughes K."/>
            <person name="Justo A."/>
            <person name="Karasinski D."/>
            <person name="Kautmanova I."/>
            <person name="Kiss B."/>
            <person name="Kocsube S."/>
            <person name="Kotiranta H."/>
            <person name="LaButti K.M."/>
            <person name="Lechner B.E."/>
            <person name="Liimatainen K."/>
            <person name="Lipzen A."/>
            <person name="Lukacs Z."/>
            <person name="Mihaltcheva S."/>
            <person name="Morgado L.N."/>
            <person name="Niskanen T."/>
            <person name="Noordeloos M.E."/>
            <person name="Ohm R.A."/>
            <person name="Ortiz-Santana B."/>
            <person name="Ovrebo C."/>
            <person name="Racz N."/>
            <person name="Riley R."/>
            <person name="Savchenko A."/>
            <person name="Shiryaev A."/>
            <person name="Soop K."/>
            <person name="Spirin V."/>
            <person name="Szebenyi C."/>
            <person name="Tomsovsky M."/>
            <person name="Tulloss R.E."/>
            <person name="Uehling J."/>
            <person name="Grigoriev I.V."/>
            <person name="Vagvolgyi C."/>
            <person name="Papp T."/>
            <person name="Martin F.M."/>
            <person name="Miettinen O."/>
            <person name="Hibbett D.S."/>
            <person name="Nagy L.G."/>
        </authorList>
    </citation>
    <scope>NUCLEOTIDE SEQUENCE [LARGE SCALE GENOMIC DNA]</scope>
    <source>
        <strain evidence="1 2">NL-1719</strain>
    </source>
</reference>
<gene>
    <name evidence="1" type="ORF">BDN72DRAFT_879521</name>
</gene>
<dbReference type="Proteomes" id="UP000308600">
    <property type="component" value="Unassembled WGS sequence"/>
</dbReference>
<organism evidence="1 2">
    <name type="scientific">Pluteus cervinus</name>
    <dbReference type="NCBI Taxonomy" id="181527"/>
    <lineage>
        <taxon>Eukaryota</taxon>
        <taxon>Fungi</taxon>
        <taxon>Dikarya</taxon>
        <taxon>Basidiomycota</taxon>
        <taxon>Agaricomycotina</taxon>
        <taxon>Agaricomycetes</taxon>
        <taxon>Agaricomycetidae</taxon>
        <taxon>Agaricales</taxon>
        <taxon>Pluteineae</taxon>
        <taxon>Pluteaceae</taxon>
        <taxon>Pluteus</taxon>
    </lineage>
</organism>
<evidence type="ECO:0000313" key="2">
    <source>
        <dbReference type="Proteomes" id="UP000308600"/>
    </source>
</evidence>
<sequence>MNFKHSANMNNFQPRFSNRVVHQKIFVGPHKSLNTEKRAEMLHEVLQKLPTLGYSQDHDKTLRQTEQGTGQWFFNMKDFQKWCNGSPNTKAFLALGDPGVGKTCLVSLIIDHLQKQCNSPAQVAYIYLSHQEAEKQTPTKIVSTLLSQVLSTYKALPEYLTGLYEQLKLGQGSPQLGVLITALLNICKDKQMTTYIIFDALDECKSSYQPELIRFIQQLFTAEAWVLATCRPAAKDFEGIFDQVHAAKQTIRASADDISGFLNKKLESSARLQSLGNHQFWQKVVSIINTKSQGVFLIAAMQIDHISKLTTKSEIDLVLAQFPSGLNAHFEETLERIESQPENLVALAWSTMNWLLLACRPITAAELCHALGTQLESDKFCTSDLTSPATIIQSCYGFVTLKTAGQSEPIFQTDDGILVSWLEEVKSNLSRAAFYSYAAHYWGTHAAQCLNDKMRGKILNFMKKMAHLILWAQKDYGAEHLGEQEGKHNPLLLLHIAARFGLNQIISWRELGSMFVQINTKAAWTLETPLMLACRFSHKEMVKLLFLVPWIDSEATRGDEK</sequence>